<dbReference type="Proteomes" id="UP000232615">
    <property type="component" value="Segment"/>
</dbReference>
<protein>
    <submittedName>
        <fullName evidence="1">Glycosyltransferase</fullName>
    </submittedName>
</protein>
<dbReference type="SUPFAM" id="SSF53448">
    <property type="entry name" value="Nucleotide-diphospho-sugar transferases"/>
    <property type="match status" value="1"/>
</dbReference>
<dbReference type="PANTHER" id="PTHR31834">
    <property type="entry name" value="INITIATION-SPECIFIC ALPHA-1,6-MANNOSYLTRANSFERASE"/>
    <property type="match status" value="1"/>
</dbReference>
<dbReference type="GO" id="GO:0000009">
    <property type="term" value="F:alpha-1,6-mannosyltransferase activity"/>
    <property type="evidence" value="ECO:0007669"/>
    <property type="project" value="InterPro"/>
</dbReference>
<keyword evidence="1" id="KW-0808">Transferase</keyword>
<evidence type="ECO:0000313" key="1">
    <source>
        <dbReference type="EMBL" id="AHC54767.1"/>
    </source>
</evidence>
<dbReference type="InterPro" id="IPR007577">
    <property type="entry name" value="GlycoTrfase_DXD_sugar-bd_CS"/>
</dbReference>
<dbReference type="EMBL" id="KF483846">
    <property type="protein sequence ID" value="AHC54767.1"/>
    <property type="molecule type" value="Genomic_DNA"/>
</dbReference>
<dbReference type="InterPro" id="IPR029044">
    <property type="entry name" value="Nucleotide-diphossugar_trans"/>
</dbReference>
<sequence length="304" mass="35513">MQVLLFLILFTILVFVFLWFRECQKGKQEEYFTELQCKRCEKKKLTWEAYPEFQGEKFRPNYEQKIPFQIFQTNEEKVLPGMKKALDSWSEMNPEYRHIYFTTALCRDFISQNFEPRVLAAYDSLVPGAYKADLFRYCALYVSGGVYVDSAMVCLVPLKEWLPRDKSLVSAKDEGVHSGIYQAFFACEPRHPMLRSLIDLVVSRVENKEYGPRDLYTTGPMAFGNALNLYLGRDEDSEFDTGDIGKSVFLFDRYSLPGRKIGGIFGKDGREFIRTKYDCSAHEKSLWSKLPSYSILWKERNVFK</sequence>
<dbReference type="PANTHER" id="PTHR31834:SF1">
    <property type="entry name" value="INITIATION-SPECIFIC ALPHA-1,6-MANNOSYLTRANSFERASE"/>
    <property type="match status" value="1"/>
</dbReference>
<dbReference type="Gene3D" id="3.90.550.20">
    <property type="match status" value="1"/>
</dbReference>
<keyword evidence="2" id="KW-1185">Reference proteome</keyword>
<name>V9SG85_9VIRU</name>
<organism evidence="1 2">
    <name type="scientific">Tunisvirus fontaine2</name>
    <dbReference type="NCBI Taxonomy" id="1421067"/>
    <lineage>
        <taxon>Viruses</taxon>
        <taxon>Varidnaviria</taxon>
        <taxon>Bamfordvirae</taxon>
        <taxon>Nucleocytoviricota</taxon>
        <taxon>Megaviricetes</taxon>
        <taxon>Pimascovirales</taxon>
        <taxon>Pimascovirales incertae sedis</taxon>
        <taxon>Marseilleviridae</taxon>
        <taxon>Losannavirus</taxon>
        <taxon>Losannavirus tunisense</taxon>
    </lineage>
</organism>
<reference evidence="1 2" key="1">
    <citation type="journal article" date="2014" name="Arch. Virol.">
        <title>Complete genome sequence of Tunisvirus, a new member of the proposed family Marseilleviridae.</title>
        <authorList>
            <person name="Aherfi S."/>
            <person name="Boughalmi M."/>
            <person name="Pagnier I."/>
            <person name="Fournous G."/>
            <person name="La Scola B."/>
            <person name="Raoult D."/>
            <person name="Colson P."/>
        </authorList>
    </citation>
    <scope>NUCLEOTIDE SEQUENCE [LARGE SCALE GENOMIC DNA]</scope>
    <source>
        <strain evidence="1 2">U484</strain>
    </source>
</reference>
<gene>
    <name evidence="1" type="ORF">TNS_ORF49</name>
</gene>
<accession>V9SG85</accession>
<evidence type="ECO:0000313" key="2">
    <source>
        <dbReference type="Proteomes" id="UP000232615"/>
    </source>
</evidence>
<dbReference type="GO" id="GO:0006487">
    <property type="term" value="P:protein N-linked glycosylation"/>
    <property type="evidence" value="ECO:0007669"/>
    <property type="project" value="TreeGrafter"/>
</dbReference>
<dbReference type="InterPro" id="IPR039367">
    <property type="entry name" value="Och1-like"/>
</dbReference>
<proteinExistence type="predicted"/>
<dbReference type="Pfam" id="PF04488">
    <property type="entry name" value="Gly_transf_sug"/>
    <property type="match status" value="1"/>
</dbReference>